<reference evidence="1" key="1">
    <citation type="submission" date="2021-01" db="EMBL/GenBank/DDBJ databases">
        <authorList>
            <consortium name="Genoscope - CEA"/>
            <person name="William W."/>
        </authorList>
    </citation>
    <scope>NUCLEOTIDE SEQUENCE</scope>
</reference>
<dbReference type="Proteomes" id="UP000688137">
    <property type="component" value="Unassembled WGS sequence"/>
</dbReference>
<evidence type="ECO:0000313" key="1">
    <source>
        <dbReference type="EMBL" id="CAD8065169.1"/>
    </source>
</evidence>
<dbReference type="OMA" id="LSKLMNW"/>
<name>A0A8S1LE72_PARPR</name>
<sequence length="568" mass="67219">MNIFSERSSSIYTQRKFISECQTPSKDSKGYISLSKELNMPITQISKKTASNQRKKIKLFDSPYLNDDTYTTLSNNQQKNEVDILSKLMNWEKMHLNQYQYTSKHYNDLKPKTEYLRNQNPKFIDINQKEQEIYRDQFKTQKQAPKSQFIPKQAQLEVQLDDMESIQMKNLGPQYAQTNQQQLNQYIISIAKTNNRILPKIQLPDKNQKNNLLPNLNRQNRIYSVLNDLQLQQMLDKDDSIDNITELQKSLFRKRKTQQKKSMLRKRIIVVLAVIRISKKYRVILKERAQKTQNLDQQKSVHQKYLDQFRTKNLQYHQKDFADGIFKKLNSILLDKKYIKECEQISRLQDFIQKDIKKQRFCQFISLFLQSLEIATNQNVLPLVIVHQLNLNFFKTNNTQSCLFVLNRACYYSTLIQKITKKQQLLIATEYLLFQLVIPNIFQILKDMKIKSVEHNNQTLSYLTALTEMVQMLFVDYFKNLEQVSSKNAKPIQRILLLDIDDNSGIANSEVIITSKINQDETIIIENGFDKSSIKELQSCKPYWDEKMKSRFIKIISNIEKHILIKNN</sequence>
<dbReference type="AlphaFoldDB" id="A0A8S1LE72"/>
<protein>
    <submittedName>
        <fullName evidence="1">Uncharacterized protein</fullName>
    </submittedName>
</protein>
<accession>A0A8S1LE72</accession>
<evidence type="ECO:0000313" key="2">
    <source>
        <dbReference type="Proteomes" id="UP000688137"/>
    </source>
</evidence>
<comment type="caution">
    <text evidence="1">The sequence shown here is derived from an EMBL/GenBank/DDBJ whole genome shotgun (WGS) entry which is preliminary data.</text>
</comment>
<proteinExistence type="predicted"/>
<dbReference type="EMBL" id="CAJJDM010000036">
    <property type="protein sequence ID" value="CAD8065169.1"/>
    <property type="molecule type" value="Genomic_DNA"/>
</dbReference>
<organism evidence="1 2">
    <name type="scientific">Paramecium primaurelia</name>
    <dbReference type="NCBI Taxonomy" id="5886"/>
    <lineage>
        <taxon>Eukaryota</taxon>
        <taxon>Sar</taxon>
        <taxon>Alveolata</taxon>
        <taxon>Ciliophora</taxon>
        <taxon>Intramacronucleata</taxon>
        <taxon>Oligohymenophorea</taxon>
        <taxon>Peniculida</taxon>
        <taxon>Parameciidae</taxon>
        <taxon>Paramecium</taxon>
    </lineage>
</organism>
<gene>
    <name evidence="1" type="ORF">PPRIM_AZ9-3.1.T0370132</name>
</gene>
<keyword evidence="2" id="KW-1185">Reference proteome</keyword>